<gene>
    <name evidence="2" type="ORF">VIC01_03849</name>
</gene>
<sequence>MNKIQTPKTYSMKKKKNQTNSSIPTTNGRYDSLEQVMKEYLSKVNIKKAEAIKKIKQNLNMYEQYAAKNHSDLGPHVHAFPTINLHDGYVAHIGIKWPQWSNPGFTVTKKFQLKNQTTDYFTIGKITPEDTKKSQIVFFLYPFLENFSCNTHQNEEVFFVYLTSSGFISERNGILKWLTEDGVAIGYKSDKYYVFHTFITDIKYNGEELTDKTKAKYEKLLWN</sequence>
<dbReference type="AlphaFoldDB" id="A0A5P3B058"/>
<feature type="region of interest" description="Disordered" evidence="1">
    <location>
        <begin position="1"/>
        <end position="28"/>
    </location>
</feature>
<dbReference type="Proteomes" id="UP000326091">
    <property type="component" value="Chromosome"/>
</dbReference>
<accession>A0A5P3B058</accession>
<evidence type="ECO:0000256" key="1">
    <source>
        <dbReference type="SAM" id="MobiDB-lite"/>
    </source>
</evidence>
<reference evidence="2 3" key="1">
    <citation type="submission" date="2019-09" db="EMBL/GenBank/DDBJ databases">
        <title>Commensal-derived Metabolites Govern Vibrio cholerae Pathogenesis in Host.</title>
        <authorList>
            <person name="Yoon S.S."/>
            <person name="Yoon M.Y."/>
        </authorList>
    </citation>
    <scope>NUCLEOTIDE SEQUENCE [LARGE SCALE GENOMIC DNA]</scope>
    <source>
        <strain evidence="2 3">VIC01</strain>
    </source>
</reference>
<dbReference type="EMBL" id="CP043529">
    <property type="protein sequence ID" value="QEW38225.1"/>
    <property type="molecule type" value="Genomic_DNA"/>
</dbReference>
<proteinExistence type="predicted"/>
<evidence type="ECO:0000313" key="2">
    <source>
        <dbReference type="EMBL" id="QEW38225.1"/>
    </source>
</evidence>
<name>A0A5P3B058_PHOVU</name>
<organism evidence="2 3">
    <name type="scientific">Phocaeicola vulgatus</name>
    <name type="common">Bacteroides vulgatus</name>
    <dbReference type="NCBI Taxonomy" id="821"/>
    <lineage>
        <taxon>Bacteria</taxon>
        <taxon>Pseudomonadati</taxon>
        <taxon>Bacteroidota</taxon>
        <taxon>Bacteroidia</taxon>
        <taxon>Bacteroidales</taxon>
        <taxon>Bacteroidaceae</taxon>
        <taxon>Phocaeicola</taxon>
    </lineage>
</organism>
<evidence type="ECO:0000313" key="3">
    <source>
        <dbReference type="Proteomes" id="UP000326091"/>
    </source>
</evidence>
<protein>
    <submittedName>
        <fullName evidence="2">Uncharacterized protein</fullName>
    </submittedName>
</protein>
<feature type="compositionally biased region" description="Polar residues" evidence="1">
    <location>
        <begin position="18"/>
        <end position="28"/>
    </location>
</feature>